<evidence type="ECO:0000256" key="5">
    <source>
        <dbReference type="PROSITE-ProRule" id="PRU00464"/>
    </source>
</evidence>
<feature type="short sequence motif" description="Histidine triad motif" evidence="4 5">
    <location>
        <begin position="116"/>
        <end position="120"/>
    </location>
</feature>
<dbReference type="RefSeq" id="XP_042588020.1">
    <property type="nucleotide sequence ID" value="XM_042732086.1"/>
</dbReference>
<organism evidence="7">
    <name type="scientific">Cyprinus carpio</name>
    <name type="common">Common carp</name>
    <dbReference type="NCBI Taxonomy" id="7962"/>
    <lineage>
        <taxon>Eukaryota</taxon>
        <taxon>Metazoa</taxon>
        <taxon>Chordata</taxon>
        <taxon>Craniata</taxon>
        <taxon>Vertebrata</taxon>
        <taxon>Euteleostomi</taxon>
        <taxon>Actinopterygii</taxon>
        <taxon>Neopterygii</taxon>
        <taxon>Teleostei</taxon>
        <taxon>Ostariophysi</taxon>
        <taxon>Cypriniformes</taxon>
        <taxon>Cyprinidae</taxon>
        <taxon>Cyprininae</taxon>
        <taxon>Cyprinus</taxon>
    </lineage>
</organism>
<dbReference type="InterPro" id="IPR011146">
    <property type="entry name" value="HIT-like"/>
</dbReference>
<dbReference type="OrthoDB" id="672793at2759"/>
<dbReference type="FunFam" id="3.30.428.10:FF:000005">
    <property type="entry name" value="Histidine triad nucleotide-binding protein 1"/>
    <property type="match status" value="1"/>
</dbReference>
<sequence>MADEVAQAQSAQPGGDTIFGKIIRKEIPANIIYEDDQCIAFHDVAPQAPTHFLVVPRKPITQTTKPQNNQKHISIIDTLLGHLMIVAKKCAEEVGLPRGYRLVLNEGPDGGQSVYHVHIHVLGGRQLGWPPG</sequence>
<dbReference type="PROSITE" id="PS00892">
    <property type="entry name" value="HIT_1"/>
    <property type="match status" value="1"/>
</dbReference>
<evidence type="ECO:0000256" key="4">
    <source>
        <dbReference type="PIRSR" id="PIRSR601310-3"/>
    </source>
</evidence>
<dbReference type="GeneID" id="109089525"/>
<evidence type="ECO:0000256" key="2">
    <source>
        <dbReference type="ARBA" id="ARBA00025764"/>
    </source>
</evidence>
<protein>
    <submittedName>
        <fullName evidence="7">Histidine triad nucleotide-binding protein 1</fullName>
    </submittedName>
</protein>
<dbReference type="CDD" id="cd01276">
    <property type="entry name" value="PKCI_related"/>
    <property type="match status" value="1"/>
</dbReference>
<evidence type="ECO:0000259" key="6">
    <source>
        <dbReference type="PROSITE" id="PS51084"/>
    </source>
</evidence>
<dbReference type="PROSITE" id="PS51084">
    <property type="entry name" value="HIT_2"/>
    <property type="match status" value="1"/>
</dbReference>
<dbReference type="GO" id="GO:0003824">
    <property type="term" value="F:catalytic activity"/>
    <property type="evidence" value="ECO:0007669"/>
    <property type="project" value="InterPro"/>
</dbReference>
<dbReference type="CTD" id="3094"/>
<dbReference type="InterPro" id="IPR019808">
    <property type="entry name" value="Histidine_triad_CS"/>
</dbReference>
<evidence type="ECO:0000313" key="7">
    <source>
        <dbReference type="RefSeq" id="XP_042588020.1"/>
    </source>
</evidence>
<gene>
    <name evidence="7" type="primary">hint1</name>
</gene>
<dbReference type="Pfam" id="PF01230">
    <property type="entry name" value="HIT"/>
    <property type="match status" value="1"/>
</dbReference>
<name>A0A9Q9WR55_CYPCA</name>
<feature type="active site" description="Tele-AMP-histidine intermediate" evidence="3">
    <location>
        <position position="118"/>
    </location>
</feature>
<accession>A0A9Q9WR55</accession>
<evidence type="ECO:0000256" key="1">
    <source>
        <dbReference type="ARBA" id="ARBA00024472"/>
    </source>
</evidence>
<proteinExistence type="inferred from homology"/>
<dbReference type="Proteomes" id="UP001155660">
    <property type="component" value="Chromosome B10"/>
</dbReference>
<dbReference type="KEGG" id="ccar:109089525"/>
<reference evidence="7" key="1">
    <citation type="submission" date="2025-08" db="UniProtKB">
        <authorList>
            <consortium name="RefSeq"/>
        </authorList>
    </citation>
    <scope>IDENTIFICATION</scope>
    <source>
        <tissue evidence="7">Muscle</tissue>
    </source>
</reference>
<dbReference type="InterPro" id="IPR001310">
    <property type="entry name" value="Histidine_triad_HIT"/>
</dbReference>
<comment type="catalytic activity">
    <reaction evidence="1">
        <text>adenosine 5'-phosphoramidate + H2O = NH4(+) + AMP</text>
        <dbReference type="Rhea" id="RHEA:67916"/>
        <dbReference type="ChEBI" id="CHEBI:15377"/>
        <dbReference type="ChEBI" id="CHEBI:28938"/>
        <dbReference type="ChEBI" id="CHEBI:57890"/>
        <dbReference type="ChEBI" id="CHEBI:456215"/>
    </reaction>
</comment>
<evidence type="ECO:0000256" key="3">
    <source>
        <dbReference type="PIRSR" id="PIRSR601310-1"/>
    </source>
</evidence>
<comment type="similarity">
    <text evidence="2">Belongs to the HINT family.</text>
</comment>
<dbReference type="AlphaFoldDB" id="A0A9Q9WR55"/>
<dbReference type="PANTHER" id="PTHR23089">
    <property type="entry name" value="HISTIDINE TRIAD HIT PROTEIN"/>
    <property type="match status" value="1"/>
</dbReference>
<feature type="domain" description="HIT" evidence="6">
    <location>
        <begin position="18"/>
        <end position="132"/>
    </location>
</feature>